<evidence type="ECO:0000256" key="1">
    <source>
        <dbReference type="SAM" id="MobiDB-lite"/>
    </source>
</evidence>
<evidence type="ECO:0000313" key="2">
    <source>
        <dbReference type="EMBL" id="HIY64735.1"/>
    </source>
</evidence>
<dbReference type="Proteomes" id="UP000824005">
    <property type="component" value="Unassembled WGS sequence"/>
</dbReference>
<sequence length="83" mass="9690">MFKRWRQKRQLGKIKPGNGSALPKFRWYQLFGRSIFFIDLQERDGAHTYAVDVRYFEDEISGQKGDRTWDGSVRDSDAEGTDG</sequence>
<accession>A0A9D1YSE3</accession>
<reference evidence="2" key="1">
    <citation type="journal article" date="2021" name="PeerJ">
        <title>Extensive microbial diversity within the chicken gut microbiome revealed by metagenomics and culture.</title>
        <authorList>
            <person name="Gilroy R."/>
            <person name="Ravi A."/>
            <person name="Getino M."/>
            <person name="Pursley I."/>
            <person name="Horton D.L."/>
            <person name="Alikhan N.F."/>
            <person name="Baker D."/>
            <person name="Gharbi K."/>
            <person name="Hall N."/>
            <person name="Watson M."/>
            <person name="Adriaenssens E.M."/>
            <person name="Foster-Nyarko E."/>
            <person name="Jarju S."/>
            <person name="Secka A."/>
            <person name="Antonio M."/>
            <person name="Oren A."/>
            <person name="Chaudhuri R.R."/>
            <person name="La Ragione R."/>
            <person name="Hildebrand F."/>
            <person name="Pallen M.J."/>
        </authorList>
    </citation>
    <scope>NUCLEOTIDE SEQUENCE</scope>
    <source>
        <strain evidence="2">ChiGjej1B1-98</strain>
    </source>
</reference>
<name>A0A9D1YSE3_9MICO</name>
<protein>
    <submittedName>
        <fullName evidence="2">Uncharacterized protein</fullName>
    </submittedName>
</protein>
<organism evidence="2 3">
    <name type="scientific">Candidatus Agrococcus pullicola</name>
    <dbReference type="NCBI Taxonomy" id="2838429"/>
    <lineage>
        <taxon>Bacteria</taxon>
        <taxon>Bacillati</taxon>
        <taxon>Actinomycetota</taxon>
        <taxon>Actinomycetes</taxon>
        <taxon>Micrococcales</taxon>
        <taxon>Microbacteriaceae</taxon>
        <taxon>Agrococcus</taxon>
    </lineage>
</organism>
<dbReference type="AlphaFoldDB" id="A0A9D1YSE3"/>
<reference evidence="2" key="2">
    <citation type="submission" date="2021-04" db="EMBL/GenBank/DDBJ databases">
        <authorList>
            <person name="Gilroy R."/>
        </authorList>
    </citation>
    <scope>NUCLEOTIDE SEQUENCE</scope>
    <source>
        <strain evidence="2">ChiGjej1B1-98</strain>
    </source>
</reference>
<gene>
    <name evidence="2" type="ORF">H9830_00485</name>
</gene>
<feature type="non-terminal residue" evidence="2">
    <location>
        <position position="83"/>
    </location>
</feature>
<feature type="region of interest" description="Disordered" evidence="1">
    <location>
        <begin position="1"/>
        <end position="20"/>
    </location>
</feature>
<evidence type="ECO:0000313" key="3">
    <source>
        <dbReference type="Proteomes" id="UP000824005"/>
    </source>
</evidence>
<proteinExistence type="predicted"/>
<feature type="compositionally biased region" description="Basic and acidic residues" evidence="1">
    <location>
        <begin position="64"/>
        <end position="77"/>
    </location>
</feature>
<feature type="region of interest" description="Disordered" evidence="1">
    <location>
        <begin position="63"/>
        <end position="83"/>
    </location>
</feature>
<feature type="compositionally biased region" description="Basic residues" evidence="1">
    <location>
        <begin position="1"/>
        <end position="12"/>
    </location>
</feature>
<dbReference type="EMBL" id="DXDC01000010">
    <property type="protein sequence ID" value="HIY64735.1"/>
    <property type="molecule type" value="Genomic_DNA"/>
</dbReference>
<comment type="caution">
    <text evidence="2">The sequence shown here is derived from an EMBL/GenBank/DDBJ whole genome shotgun (WGS) entry which is preliminary data.</text>
</comment>